<organism evidence="2 3">
    <name type="scientific">Corchorus capsularis</name>
    <name type="common">Jute</name>
    <dbReference type="NCBI Taxonomy" id="210143"/>
    <lineage>
        <taxon>Eukaryota</taxon>
        <taxon>Viridiplantae</taxon>
        <taxon>Streptophyta</taxon>
        <taxon>Embryophyta</taxon>
        <taxon>Tracheophyta</taxon>
        <taxon>Spermatophyta</taxon>
        <taxon>Magnoliopsida</taxon>
        <taxon>eudicotyledons</taxon>
        <taxon>Gunneridae</taxon>
        <taxon>Pentapetalae</taxon>
        <taxon>rosids</taxon>
        <taxon>malvids</taxon>
        <taxon>Malvales</taxon>
        <taxon>Malvaceae</taxon>
        <taxon>Grewioideae</taxon>
        <taxon>Apeibeae</taxon>
        <taxon>Corchorus</taxon>
    </lineage>
</organism>
<evidence type="ECO:0000256" key="1">
    <source>
        <dbReference type="SAM" id="MobiDB-lite"/>
    </source>
</evidence>
<name>A0A1R3GBS3_COCAP</name>
<feature type="region of interest" description="Disordered" evidence="1">
    <location>
        <begin position="1"/>
        <end position="25"/>
    </location>
</feature>
<proteinExistence type="predicted"/>
<comment type="caution">
    <text evidence="2">The sequence shown here is derived from an EMBL/GenBank/DDBJ whole genome shotgun (WGS) entry which is preliminary data.</text>
</comment>
<gene>
    <name evidence="2" type="ORF">CCACVL1_27200</name>
</gene>
<accession>A0A1R3GBS3</accession>
<dbReference type="AlphaFoldDB" id="A0A1R3GBS3"/>
<dbReference type="Proteomes" id="UP000188268">
    <property type="component" value="Unassembled WGS sequence"/>
</dbReference>
<dbReference type="Gramene" id="OMO55544">
    <property type="protein sequence ID" value="OMO55544"/>
    <property type="gene ID" value="CCACVL1_27200"/>
</dbReference>
<keyword evidence="3" id="KW-1185">Reference proteome</keyword>
<reference evidence="2 3" key="1">
    <citation type="submission" date="2013-09" db="EMBL/GenBank/DDBJ databases">
        <title>Corchorus capsularis genome sequencing.</title>
        <authorList>
            <person name="Alam M."/>
            <person name="Haque M.S."/>
            <person name="Islam M.S."/>
            <person name="Emdad E.M."/>
            <person name="Islam M.M."/>
            <person name="Ahmed B."/>
            <person name="Halim A."/>
            <person name="Hossen Q.M.M."/>
            <person name="Hossain M.Z."/>
            <person name="Ahmed R."/>
            <person name="Khan M.M."/>
            <person name="Islam R."/>
            <person name="Rashid M.M."/>
            <person name="Khan S.A."/>
            <person name="Rahman M.S."/>
            <person name="Alam M."/>
        </authorList>
    </citation>
    <scope>NUCLEOTIDE SEQUENCE [LARGE SCALE GENOMIC DNA]</scope>
    <source>
        <strain evidence="3">cv. CVL-1</strain>
        <tissue evidence="2">Whole seedling</tissue>
    </source>
</reference>
<sequence length="25" mass="2696">MTTEDTLDRSRQSSSPPLSGGDDEN</sequence>
<evidence type="ECO:0000313" key="3">
    <source>
        <dbReference type="Proteomes" id="UP000188268"/>
    </source>
</evidence>
<feature type="compositionally biased region" description="Basic and acidic residues" evidence="1">
    <location>
        <begin position="1"/>
        <end position="11"/>
    </location>
</feature>
<evidence type="ECO:0000313" key="2">
    <source>
        <dbReference type="EMBL" id="OMO55544.1"/>
    </source>
</evidence>
<protein>
    <submittedName>
        <fullName evidence="2">Uncharacterized protein</fullName>
    </submittedName>
</protein>
<dbReference type="EMBL" id="AWWV01014650">
    <property type="protein sequence ID" value="OMO55544.1"/>
    <property type="molecule type" value="Genomic_DNA"/>
</dbReference>